<gene>
    <name evidence="3" type="ORF">RI129_003757</name>
</gene>
<dbReference type="AlphaFoldDB" id="A0AAN7VHG1"/>
<feature type="compositionally biased region" description="Basic and acidic residues" evidence="2">
    <location>
        <begin position="408"/>
        <end position="432"/>
    </location>
</feature>
<feature type="compositionally biased region" description="Low complexity" evidence="2">
    <location>
        <begin position="114"/>
        <end position="140"/>
    </location>
</feature>
<dbReference type="PANTHER" id="PTHR12353:SF31">
    <property type="entry name" value="LD44824P"/>
    <property type="match status" value="1"/>
</dbReference>
<dbReference type="EMBL" id="JAVRBK010000002">
    <property type="protein sequence ID" value="KAK5648865.1"/>
    <property type="molecule type" value="Genomic_DNA"/>
</dbReference>
<feature type="compositionally biased region" description="Basic and acidic residues" evidence="2">
    <location>
        <begin position="227"/>
        <end position="246"/>
    </location>
</feature>
<protein>
    <recommendedName>
        <fullName evidence="5">Disks large-associated protein 4</fullName>
    </recommendedName>
</protein>
<organism evidence="3 4">
    <name type="scientific">Pyrocoelia pectoralis</name>
    <dbReference type="NCBI Taxonomy" id="417401"/>
    <lineage>
        <taxon>Eukaryota</taxon>
        <taxon>Metazoa</taxon>
        <taxon>Ecdysozoa</taxon>
        <taxon>Arthropoda</taxon>
        <taxon>Hexapoda</taxon>
        <taxon>Insecta</taxon>
        <taxon>Pterygota</taxon>
        <taxon>Neoptera</taxon>
        <taxon>Endopterygota</taxon>
        <taxon>Coleoptera</taxon>
        <taxon>Polyphaga</taxon>
        <taxon>Elateriformia</taxon>
        <taxon>Elateroidea</taxon>
        <taxon>Lampyridae</taxon>
        <taxon>Lampyrinae</taxon>
        <taxon>Pyrocoelia</taxon>
    </lineage>
</organism>
<feature type="region of interest" description="Disordered" evidence="2">
    <location>
        <begin position="406"/>
        <end position="432"/>
    </location>
</feature>
<feature type="compositionally biased region" description="Polar residues" evidence="2">
    <location>
        <begin position="141"/>
        <end position="154"/>
    </location>
</feature>
<dbReference type="GO" id="GO:0099572">
    <property type="term" value="C:postsynaptic specialization"/>
    <property type="evidence" value="ECO:0007669"/>
    <property type="project" value="TreeGrafter"/>
</dbReference>
<feature type="region of interest" description="Disordered" evidence="2">
    <location>
        <begin position="224"/>
        <end position="254"/>
    </location>
</feature>
<evidence type="ECO:0000256" key="2">
    <source>
        <dbReference type="SAM" id="MobiDB-lite"/>
    </source>
</evidence>
<evidence type="ECO:0000313" key="3">
    <source>
        <dbReference type="EMBL" id="KAK5648865.1"/>
    </source>
</evidence>
<dbReference type="GO" id="GO:0060090">
    <property type="term" value="F:molecular adaptor activity"/>
    <property type="evidence" value="ECO:0007669"/>
    <property type="project" value="TreeGrafter"/>
</dbReference>
<evidence type="ECO:0000256" key="1">
    <source>
        <dbReference type="ARBA" id="ARBA00008839"/>
    </source>
</evidence>
<dbReference type="GO" id="GO:0098978">
    <property type="term" value="C:glutamatergic synapse"/>
    <property type="evidence" value="ECO:0007669"/>
    <property type="project" value="TreeGrafter"/>
</dbReference>
<dbReference type="Pfam" id="PF03359">
    <property type="entry name" value="GKAP"/>
    <property type="match status" value="1"/>
</dbReference>
<dbReference type="PANTHER" id="PTHR12353">
    <property type="entry name" value="DISKS LARGE-ASSOCIATED PROTEIN DAP SAP90/PSD-95-ASSOCIATED PROTEIN"/>
    <property type="match status" value="1"/>
</dbReference>
<accession>A0AAN7VHG1</accession>
<keyword evidence="4" id="KW-1185">Reference proteome</keyword>
<name>A0AAN7VHG1_9COLE</name>
<evidence type="ECO:0000313" key="4">
    <source>
        <dbReference type="Proteomes" id="UP001329430"/>
    </source>
</evidence>
<feature type="region of interest" description="Disordered" evidence="2">
    <location>
        <begin position="110"/>
        <end position="163"/>
    </location>
</feature>
<dbReference type="GO" id="GO:0023052">
    <property type="term" value="P:signaling"/>
    <property type="evidence" value="ECO:0007669"/>
    <property type="project" value="InterPro"/>
</dbReference>
<dbReference type="Proteomes" id="UP001329430">
    <property type="component" value="Chromosome 2"/>
</dbReference>
<evidence type="ECO:0008006" key="5">
    <source>
        <dbReference type="Google" id="ProtNLM"/>
    </source>
</evidence>
<reference evidence="3 4" key="1">
    <citation type="journal article" date="2024" name="Insects">
        <title>An Improved Chromosome-Level Genome Assembly of the Firefly Pyrocoelia pectoralis.</title>
        <authorList>
            <person name="Fu X."/>
            <person name="Meyer-Rochow V.B."/>
            <person name="Ballantyne L."/>
            <person name="Zhu X."/>
        </authorList>
    </citation>
    <scope>NUCLEOTIDE SEQUENCE [LARGE SCALE GENOMIC DNA]</scope>
    <source>
        <strain evidence="3">XCY_ONT2</strain>
    </source>
</reference>
<feature type="region of interest" description="Disordered" evidence="2">
    <location>
        <begin position="688"/>
        <end position="708"/>
    </location>
</feature>
<comment type="similarity">
    <text evidence="1">Belongs to the SAPAP family.</text>
</comment>
<proteinExistence type="inferred from homology"/>
<sequence>MGKKKRLNRFISKWIKSDLPDDRSTVLLLGVTRIPTTPTAARRPCSLPLATPHCVSQNNPIVQHKSRKNCQSRRNTLIRQNSVRSNQNTPLIKSTTPAAGSQIQIVKSHRHVISKSPKYSTLSSSESNSNSSTRCSVSSSDDITPTNTMANSSDFIPDPQMDRSVDSIGTCSLDADVSIDLSEWSEQSSVGTLRSLSITTPEPQPYLPSYLSLACTVSGYSTSTNYDPDRLSKSRDVSPHRRHDDANSPSSLNKLTSTYQIRNNLLSPPNVVPLPHHKYASIITSPKSKNMEEQVETRRELYTSSRISTTFTSQESKTFMNSMFINDSVDGCINNGHPIKTQSRCVSLETKNSSFMSNGSSKTASETSYKEYSNGIQQKSFIQQRVERLYGPGALAQGFFITKRQKSRTSESELEKSSSKTNNSEKHSKSMIDKPFETDLSESSIKQSTSSPTLPVLRHLRPEFRAQLPIISPKKYNDVTLHKSITVPELNEEKKLNGHSTETSIDATKVNGTSSVDPHDGTIVKDGHYFLRILEAESNRLLQMAEIVETDLGLEELSEEVKGKLRSASGKARLLTSQKIQQFKGLCTNNLTQKSGEAFPTTNEDLQGFWDMVMLQVAQVDQLFKEIDVLRSNNWKELVKPTPTKSLSNGTNVNKPRKTVRVSSKANIEANKERELKRKQLLEERRKAMRQQKQNTKENIEIFVPESS</sequence>
<comment type="caution">
    <text evidence="3">The sequence shown here is derived from an EMBL/GenBank/DDBJ whole genome shotgun (WGS) entry which is preliminary data.</text>
</comment>
<dbReference type="InterPro" id="IPR005026">
    <property type="entry name" value="SAPAP"/>
</dbReference>